<keyword evidence="2" id="KW-1185">Reference proteome</keyword>
<proteinExistence type="predicted"/>
<sequence>MGDGRRVIMSQPSLINSVGRQLQRLVSVLLGAFLVLVWLLRAGGRCYGRCCDYCSAADVAGNIPQLRLLASSLGLLVVTMDLDLGSYYYFFRESFGRGSLNGVRWLAAFLTVIWSFIHPSLVIIPYRDTAVTKSASFGFGVRIFATALCSTISISFRSRPDVPELMRRSGTMTARFFFSTLVFIRCSASPQHSLRGCD</sequence>
<dbReference type="Proteomes" id="UP001057402">
    <property type="component" value="Chromosome 4"/>
</dbReference>
<accession>A0ACB9QYQ1</accession>
<protein>
    <submittedName>
        <fullName evidence="1">Uncharacterized protein</fullName>
    </submittedName>
</protein>
<evidence type="ECO:0000313" key="2">
    <source>
        <dbReference type="Proteomes" id="UP001057402"/>
    </source>
</evidence>
<organism evidence="1 2">
    <name type="scientific">Melastoma candidum</name>
    <dbReference type="NCBI Taxonomy" id="119954"/>
    <lineage>
        <taxon>Eukaryota</taxon>
        <taxon>Viridiplantae</taxon>
        <taxon>Streptophyta</taxon>
        <taxon>Embryophyta</taxon>
        <taxon>Tracheophyta</taxon>
        <taxon>Spermatophyta</taxon>
        <taxon>Magnoliopsida</taxon>
        <taxon>eudicotyledons</taxon>
        <taxon>Gunneridae</taxon>
        <taxon>Pentapetalae</taxon>
        <taxon>rosids</taxon>
        <taxon>malvids</taxon>
        <taxon>Myrtales</taxon>
        <taxon>Melastomataceae</taxon>
        <taxon>Melastomatoideae</taxon>
        <taxon>Melastomateae</taxon>
        <taxon>Melastoma</taxon>
    </lineage>
</organism>
<evidence type="ECO:0000313" key="1">
    <source>
        <dbReference type="EMBL" id="KAI4371585.1"/>
    </source>
</evidence>
<gene>
    <name evidence="1" type="ORF">MLD38_009914</name>
</gene>
<comment type="caution">
    <text evidence="1">The sequence shown here is derived from an EMBL/GenBank/DDBJ whole genome shotgun (WGS) entry which is preliminary data.</text>
</comment>
<dbReference type="EMBL" id="CM042883">
    <property type="protein sequence ID" value="KAI4371585.1"/>
    <property type="molecule type" value="Genomic_DNA"/>
</dbReference>
<name>A0ACB9QYQ1_9MYRT</name>
<reference evidence="2" key="1">
    <citation type="journal article" date="2023" name="Front. Plant Sci.">
        <title>Chromosomal-level genome assembly of Melastoma candidum provides insights into trichome evolution.</title>
        <authorList>
            <person name="Zhong Y."/>
            <person name="Wu W."/>
            <person name="Sun C."/>
            <person name="Zou P."/>
            <person name="Liu Y."/>
            <person name="Dai S."/>
            <person name="Zhou R."/>
        </authorList>
    </citation>
    <scope>NUCLEOTIDE SEQUENCE [LARGE SCALE GENOMIC DNA]</scope>
</reference>